<dbReference type="PANTHER" id="PTHR47829">
    <property type="entry name" value="HYDROLASE, PUTATIVE (AFU_ORTHOLOGUE AFUA_1G12880)-RELATED"/>
    <property type="match status" value="1"/>
</dbReference>
<dbReference type="Gene3D" id="1.10.540.10">
    <property type="entry name" value="Acyl-CoA dehydrogenase/oxidase, N-terminal domain"/>
    <property type="match status" value="1"/>
</dbReference>
<keyword evidence="1" id="KW-0812">Transmembrane</keyword>
<dbReference type="AlphaFoldDB" id="A0A3P7LFR7"/>
<keyword evidence="4" id="KW-1185">Reference proteome</keyword>
<dbReference type="GO" id="GO:0050660">
    <property type="term" value="F:flavin adenine dinucleotide binding"/>
    <property type="evidence" value="ECO:0007669"/>
    <property type="project" value="InterPro"/>
</dbReference>
<dbReference type="Gene3D" id="3.90.1200.10">
    <property type="match status" value="2"/>
</dbReference>
<keyword evidence="1" id="KW-0472">Membrane</keyword>
<keyword evidence="1" id="KW-1133">Transmembrane helix</keyword>
<dbReference type="Pfam" id="PF01636">
    <property type="entry name" value="APH"/>
    <property type="match status" value="1"/>
</dbReference>
<organism evidence="3 4">
    <name type="scientific">Strongylus vulgaris</name>
    <name type="common">Blood worm</name>
    <dbReference type="NCBI Taxonomy" id="40348"/>
    <lineage>
        <taxon>Eukaryota</taxon>
        <taxon>Metazoa</taxon>
        <taxon>Ecdysozoa</taxon>
        <taxon>Nematoda</taxon>
        <taxon>Chromadorea</taxon>
        <taxon>Rhabditida</taxon>
        <taxon>Rhabditina</taxon>
        <taxon>Rhabditomorpha</taxon>
        <taxon>Strongyloidea</taxon>
        <taxon>Strongylidae</taxon>
        <taxon>Strongylus</taxon>
    </lineage>
</organism>
<dbReference type="InterPro" id="IPR037069">
    <property type="entry name" value="AcylCoA_DH/ox_N_sf"/>
</dbReference>
<dbReference type="InterPro" id="IPR002575">
    <property type="entry name" value="Aminoglycoside_PTrfase"/>
</dbReference>
<protein>
    <recommendedName>
        <fullName evidence="2">Aminoglycoside phosphotransferase domain-containing protein</fullName>
    </recommendedName>
</protein>
<gene>
    <name evidence="3" type="ORF">SVUK_LOCUS16423</name>
</gene>
<evidence type="ECO:0000259" key="2">
    <source>
        <dbReference type="Pfam" id="PF01636"/>
    </source>
</evidence>
<name>A0A3P7LFR7_STRVU</name>
<reference evidence="3 4" key="1">
    <citation type="submission" date="2018-11" db="EMBL/GenBank/DDBJ databases">
        <authorList>
            <consortium name="Pathogen Informatics"/>
        </authorList>
    </citation>
    <scope>NUCLEOTIDE SEQUENCE [LARGE SCALE GENOMIC DNA]</scope>
</reference>
<proteinExistence type="predicted"/>
<dbReference type="SUPFAM" id="SSF56112">
    <property type="entry name" value="Protein kinase-like (PK-like)"/>
    <property type="match status" value="1"/>
</dbReference>
<dbReference type="GO" id="GO:0016627">
    <property type="term" value="F:oxidoreductase activity, acting on the CH-CH group of donors"/>
    <property type="evidence" value="ECO:0007669"/>
    <property type="project" value="InterPro"/>
</dbReference>
<dbReference type="InterPro" id="IPR011009">
    <property type="entry name" value="Kinase-like_dom_sf"/>
</dbReference>
<accession>A0A3P7LFR7</accession>
<sequence>MEYKRGRIYLNPALPDMEPKDRKEIYAEALNTLAKLHRLDFYKLGLENYGRRGALDNLVFHPTENRVIAVLDWETSTIGDPLADLATFLFAHYSPSRNNLLSGLGHLSERDLQNFGIPTVDEALLMYAELRSIRPVDPMRWAFYVAFVFYRFASIIQGVYKRSLMKNASSAEAHKLAPVAKLLAMNGLAFVKRMRHMGAQARKFAILLINSCPLWRFSAITPLLLSDLLPMTPQALSEKAQKYYTIVKDISKAKSLGAWNLFISDYIDPDRTYGVGLTNVEYAHICEVMGRSPFAPEVNILQQSYNNA</sequence>
<dbReference type="InterPro" id="IPR052898">
    <property type="entry name" value="ACAD10-like"/>
</dbReference>
<dbReference type="OrthoDB" id="434771at2759"/>
<dbReference type="PANTHER" id="PTHR47829:SF3">
    <property type="entry name" value="AMINOGLYCOSIDE PHOSPHOTRANSFERASE DOMAIN-CONTAINING PROTEIN"/>
    <property type="match status" value="1"/>
</dbReference>
<evidence type="ECO:0000313" key="3">
    <source>
        <dbReference type="EMBL" id="VDM81425.1"/>
    </source>
</evidence>
<feature type="transmembrane region" description="Helical" evidence="1">
    <location>
        <begin position="141"/>
        <end position="160"/>
    </location>
</feature>
<dbReference type="Proteomes" id="UP000270094">
    <property type="component" value="Unassembled WGS sequence"/>
</dbReference>
<evidence type="ECO:0000313" key="4">
    <source>
        <dbReference type="Proteomes" id="UP000270094"/>
    </source>
</evidence>
<dbReference type="EMBL" id="UYYB01112857">
    <property type="protein sequence ID" value="VDM81425.1"/>
    <property type="molecule type" value="Genomic_DNA"/>
</dbReference>
<feature type="domain" description="Aminoglycoside phosphotransferase" evidence="2">
    <location>
        <begin position="55"/>
        <end position="109"/>
    </location>
</feature>
<evidence type="ECO:0000256" key="1">
    <source>
        <dbReference type="SAM" id="Phobius"/>
    </source>
</evidence>